<dbReference type="Gene3D" id="3.30.420.10">
    <property type="entry name" value="Ribonuclease H-like superfamily/Ribonuclease H"/>
    <property type="match status" value="1"/>
</dbReference>
<name>A0A803MB59_CHEQI</name>
<dbReference type="InterPro" id="IPR044730">
    <property type="entry name" value="RNase_H-like_dom_plant"/>
</dbReference>
<dbReference type="EnsemblPlants" id="AUR62026326-RA">
    <property type="protein sequence ID" value="AUR62026326-RA:cds"/>
    <property type="gene ID" value="AUR62026326"/>
</dbReference>
<dbReference type="InterPro" id="IPR036397">
    <property type="entry name" value="RNaseH_sf"/>
</dbReference>
<feature type="domain" description="RNase H type-1" evidence="1">
    <location>
        <begin position="26"/>
        <end position="146"/>
    </location>
</feature>
<evidence type="ECO:0000313" key="2">
    <source>
        <dbReference type="EnsemblPlants" id="AUR62026326-RA:cds"/>
    </source>
</evidence>
<dbReference type="SUPFAM" id="SSF53098">
    <property type="entry name" value="Ribonuclease H-like"/>
    <property type="match status" value="1"/>
</dbReference>
<reference evidence="2" key="1">
    <citation type="journal article" date="2017" name="Nature">
        <title>The genome of Chenopodium quinoa.</title>
        <authorList>
            <person name="Jarvis D.E."/>
            <person name="Ho Y.S."/>
            <person name="Lightfoot D.J."/>
            <person name="Schmoeckel S.M."/>
            <person name="Li B."/>
            <person name="Borm T.J.A."/>
            <person name="Ohyanagi H."/>
            <person name="Mineta K."/>
            <person name="Michell C.T."/>
            <person name="Saber N."/>
            <person name="Kharbatia N.M."/>
            <person name="Rupper R.R."/>
            <person name="Sharp A.R."/>
            <person name="Dally N."/>
            <person name="Boughton B.A."/>
            <person name="Woo Y.H."/>
            <person name="Gao G."/>
            <person name="Schijlen E.G.W.M."/>
            <person name="Guo X."/>
            <person name="Momin A.A."/>
            <person name="Negrao S."/>
            <person name="Al-Babili S."/>
            <person name="Gehring C."/>
            <person name="Roessner U."/>
            <person name="Jung C."/>
            <person name="Murphy K."/>
            <person name="Arold S.T."/>
            <person name="Gojobori T."/>
            <person name="van der Linden C.G."/>
            <person name="van Loo E.N."/>
            <person name="Jellen E.N."/>
            <person name="Maughan P.J."/>
            <person name="Tester M."/>
        </authorList>
    </citation>
    <scope>NUCLEOTIDE SEQUENCE [LARGE SCALE GENOMIC DNA]</scope>
    <source>
        <strain evidence="2">cv. PI 614886</strain>
    </source>
</reference>
<dbReference type="InterPro" id="IPR002156">
    <property type="entry name" value="RNaseH_domain"/>
</dbReference>
<evidence type="ECO:0000313" key="3">
    <source>
        <dbReference type="Proteomes" id="UP000596660"/>
    </source>
</evidence>
<dbReference type="OMA" id="YESIMLE"/>
<proteinExistence type="predicted"/>
<reference evidence="2" key="2">
    <citation type="submission" date="2021-03" db="UniProtKB">
        <authorList>
            <consortium name="EnsemblPlants"/>
        </authorList>
    </citation>
    <scope>IDENTIFICATION</scope>
</reference>
<protein>
    <recommendedName>
        <fullName evidence="1">RNase H type-1 domain-containing protein</fullName>
    </recommendedName>
</protein>
<dbReference type="GO" id="GO:0004523">
    <property type="term" value="F:RNA-DNA hybrid ribonuclease activity"/>
    <property type="evidence" value="ECO:0007669"/>
    <property type="project" value="InterPro"/>
</dbReference>
<dbReference type="AlphaFoldDB" id="A0A803MB59"/>
<dbReference type="CDD" id="cd06222">
    <property type="entry name" value="RNase_H_like"/>
    <property type="match status" value="1"/>
</dbReference>
<dbReference type="Gramene" id="AUR62026326-RA">
    <property type="protein sequence ID" value="AUR62026326-RA:cds"/>
    <property type="gene ID" value="AUR62026326"/>
</dbReference>
<sequence length="177" mass="18987">MVSPNTNPQQLETKWKPPDHGVIKINSDAAICGNNTVGLGGIMRDKVGDVVASTCLCLRGKYDVDVAEALALRHALNISLDLGFRKVCLETDCLKLHSHLSKGNAPSTVIGMVVNDIIQLARGCHSCSFSFVKRSGNCVAHELAKLSSSFVELRVLMEEVPSGISSFVMADLASSFE</sequence>
<organism evidence="2 3">
    <name type="scientific">Chenopodium quinoa</name>
    <name type="common">Quinoa</name>
    <dbReference type="NCBI Taxonomy" id="63459"/>
    <lineage>
        <taxon>Eukaryota</taxon>
        <taxon>Viridiplantae</taxon>
        <taxon>Streptophyta</taxon>
        <taxon>Embryophyta</taxon>
        <taxon>Tracheophyta</taxon>
        <taxon>Spermatophyta</taxon>
        <taxon>Magnoliopsida</taxon>
        <taxon>eudicotyledons</taxon>
        <taxon>Gunneridae</taxon>
        <taxon>Pentapetalae</taxon>
        <taxon>Caryophyllales</taxon>
        <taxon>Chenopodiaceae</taxon>
        <taxon>Chenopodioideae</taxon>
        <taxon>Atripliceae</taxon>
        <taxon>Chenopodium</taxon>
    </lineage>
</organism>
<evidence type="ECO:0000259" key="1">
    <source>
        <dbReference type="Pfam" id="PF13456"/>
    </source>
</evidence>
<dbReference type="PANTHER" id="PTHR47074">
    <property type="entry name" value="BNAC02G40300D PROTEIN"/>
    <property type="match status" value="1"/>
</dbReference>
<dbReference type="InterPro" id="IPR012337">
    <property type="entry name" value="RNaseH-like_sf"/>
</dbReference>
<accession>A0A803MB59</accession>
<dbReference type="Proteomes" id="UP000596660">
    <property type="component" value="Unplaced"/>
</dbReference>
<dbReference type="GO" id="GO:0003676">
    <property type="term" value="F:nucleic acid binding"/>
    <property type="evidence" value="ECO:0007669"/>
    <property type="project" value="InterPro"/>
</dbReference>
<dbReference type="InterPro" id="IPR052929">
    <property type="entry name" value="RNase_H-like_EbsB-rel"/>
</dbReference>
<dbReference type="PANTHER" id="PTHR47074:SF21">
    <property type="entry name" value="RNASE H TYPE-1 DOMAIN-CONTAINING PROTEIN"/>
    <property type="match status" value="1"/>
</dbReference>
<dbReference type="Pfam" id="PF13456">
    <property type="entry name" value="RVT_3"/>
    <property type="match status" value="1"/>
</dbReference>
<keyword evidence="3" id="KW-1185">Reference proteome</keyword>